<dbReference type="AlphaFoldDB" id="A0A8J6Y647"/>
<name>A0A8J6Y647_9BACT</name>
<sequence length="501" mass="55971">MRRLTALLAVWFMAVPGSSFALETDQYYTWGRPLADSTDVVNARFNLELERAIVEIPQHRRRMTCREVSVAYRKRLRSMLLHDIQVWAWNSKWVDRIPNGGEENRQYRRTNLYSRHSILAPASWMPNTPTIEVAGVRFGTDKLAHMVSSGWIYYADYNKGLRNGFTPEEAKRRAVRHGIREESQHLGMATIGVLGVSDLEASSAGMQFYNDLCDGESPVLRLDEDGWVISRPIDLRNYVTPRWDESYQPQVYSKGRWRKVRPVLETYCDRLDDPQVVEMRRRYREQDSDSLVGEMVAERVAEDKISDPSQFALEAVCDDPDPSRAVVADATDRTEADSPGTDPAIARERVVGEDGDRRRFALGLLGLKVSYPLLASASLAVMATSQVRSYDCTTPCDFRGFFGQIEPGLGGGKLSLGWARVTGNTNRSGSLLTAGFIGAAYKLTVLRTWGDIGNVESGRTYAGLEFGLLLAQANVGLGVLYRVDGGTDGRWMVIGGGGWGF</sequence>
<organism evidence="2 3">
    <name type="scientific">Candidatus Sulfomarinibacter kjeldsenii</name>
    <dbReference type="NCBI Taxonomy" id="2885994"/>
    <lineage>
        <taxon>Bacteria</taxon>
        <taxon>Pseudomonadati</taxon>
        <taxon>Acidobacteriota</taxon>
        <taxon>Thermoanaerobaculia</taxon>
        <taxon>Thermoanaerobaculales</taxon>
        <taxon>Candidatus Sulfomarinibacteraceae</taxon>
        <taxon>Candidatus Sulfomarinibacter</taxon>
    </lineage>
</organism>
<feature type="signal peptide" evidence="1">
    <location>
        <begin position="1"/>
        <end position="21"/>
    </location>
</feature>
<comment type="caution">
    <text evidence="2">The sequence shown here is derived from an EMBL/GenBank/DDBJ whole genome shotgun (WGS) entry which is preliminary data.</text>
</comment>
<evidence type="ECO:0000313" key="3">
    <source>
        <dbReference type="Proteomes" id="UP000598633"/>
    </source>
</evidence>
<reference evidence="2 3" key="1">
    <citation type="submission" date="2020-08" db="EMBL/GenBank/DDBJ databases">
        <title>Acidobacteriota in marine sediments use diverse sulfur dissimilation pathways.</title>
        <authorList>
            <person name="Wasmund K."/>
        </authorList>
    </citation>
    <scope>NUCLEOTIDE SEQUENCE [LARGE SCALE GENOMIC DNA]</scope>
    <source>
        <strain evidence="2">MAG AM3-A</strain>
    </source>
</reference>
<feature type="chain" id="PRO_5035225120" evidence="1">
    <location>
        <begin position="22"/>
        <end position="501"/>
    </location>
</feature>
<keyword evidence="1" id="KW-0732">Signal</keyword>
<protein>
    <submittedName>
        <fullName evidence="2">Uncharacterized protein</fullName>
    </submittedName>
</protein>
<accession>A0A8J6Y647</accession>
<gene>
    <name evidence="2" type="ORF">IFJ97_07950</name>
</gene>
<dbReference type="Proteomes" id="UP000598633">
    <property type="component" value="Unassembled WGS sequence"/>
</dbReference>
<evidence type="ECO:0000256" key="1">
    <source>
        <dbReference type="SAM" id="SignalP"/>
    </source>
</evidence>
<evidence type="ECO:0000313" key="2">
    <source>
        <dbReference type="EMBL" id="MBD3871275.1"/>
    </source>
</evidence>
<proteinExistence type="predicted"/>
<dbReference type="EMBL" id="JACXWA010000126">
    <property type="protein sequence ID" value="MBD3871275.1"/>
    <property type="molecule type" value="Genomic_DNA"/>
</dbReference>